<gene>
    <name evidence="6" type="ORF">ACFS7Z_04095</name>
</gene>
<evidence type="ECO:0000313" key="6">
    <source>
        <dbReference type="EMBL" id="MFD2999530.1"/>
    </source>
</evidence>
<dbReference type="EMBL" id="JBHUOX010000002">
    <property type="protein sequence ID" value="MFD2999530.1"/>
    <property type="molecule type" value="Genomic_DNA"/>
</dbReference>
<evidence type="ECO:0000256" key="5">
    <source>
        <dbReference type="RuleBase" id="RU363041"/>
    </source>
</evidence>
<keyword evidence="4 5" id="KW-0472">Membrane</keyword>
<dbReference type="Proteomes" id="UP001597641">
    <property type="component" value="Unassembled WGS sequence"/>
</dbReference>
<feature type="transmembrane region" description="Helical" evidence="5">
    <location>
        <begin position="96"/>
        <end position="115"/>
    </location>
</feature>
<evidence type="ECO:0000256" key="1">
    <source>
        <dbReference type="ARBA" id="ARBA00004141"/>
    </source>
</evidence>
<dbReference type="PANTHER" id="PTHR43701:SF5">
    <property type="entry name" value="MEMBRANE TRANSPORTER PROTEIN-RELATED"/>
    <property type="match status" value="1"/>
</dbReference>
<feature type="transmembrane region" description="Helical" evidence="5">
    <location>
        <begin position="229"/>
        <end position="247"/>
    </location>
</feature>
<dbReference type="InterPro" id="IPR002781">
    <property type="entry name" value="TM_pro_TauE-like"/>
</dbReference>
<feature type="transmembrane region" description="Helical" evidence="5">
    <location>
        <begin position="69"/>
        <end position="89"/>
    </location>
</feature>
<feature type="transmembrane region" description="Helical" evidence="5">
    <location>
        <begin position="171"/>
        <end position="191"/>
    </location>
</feature>
<comment type="similarity">
    <text evidence="5">Belongs to the 4-toluene sulfonate uptake permease (TSUP) (TC 2.A.102) family.</text>
</comment>
<keyword evidence="5" id="KW-1003">Cell membrane</keyword>
<comment type="caution">
    <text evidence="6">The sequence shown here is derived from an EMBL/GenBank/DDBJ whole genome shotgun (WGS) entry which is preliminary data.</text>
</comment>
<accession>A0ABW6BQI0</accession>
<evidence type="ECO:0000313" key="7">
    <source>
        <dbReference type="Proteomes" id="UP001597641"/>
    </source>
</evidence>
<keyword evidence="7" id="KW-1185">Reference proteome</keyword>
<name>A0ABW6BQI0_9BACT</name>
<keyword evidence="2 5" id="KW-0812">Transmembrane</keyword>
<sequence length="251" mass="27349">MLHWELLLFFFMIAFVYASVGFGGGSSYLAILALYGLPFKELRLIALLCNVVVVTGGTILFIRNKHVNWRKIIPLVIASVPMAFVGAMLRIEQRTFFILLGCSLLVAALLLWFRTRPDNAIKTTAPDKKSYVQDGALGGTIGFLSGMIGIGGGIFLSPLLNLIGWDTPKRIAATASFFILVNSVSGIAGQLTHLPPSIDFSRILFLCVAVFAGGQLGSRMAIKRFNPLVIRRMTAALIFVAGIEVLYKHLS</sequence>
<comment type="subcellular location">
    <subcellularLocation>
        <location evidence="5">Cell membrane</location>
        <topology evidence="5">Multi-pass membrane protein</topology>
    </subcellularLocation>
    <subcellularLocation>
        <location evidence="1">Membrane</location>
        <topology evidence="1">Multi-pass membrane protein</topology>
    </subcellularLocation>
</comment>
<dbReference type="Pfam" id="PF01925">
    <property type="entry name" value="TauE"/>
    <property type="match status" value="1"/>
</dbReference>
<feature type="transmembrane region" description="Helical" evidence="5">
    <location>
        <begin position="203"/>
        <end position="222"/>
    </location>
</feature>
<evidence type="ECO:0000256" key="4">
    <source>
        <dbReference type="ARBA" id="ARBA00023136"/>
    </source>
</evidence>
<protein>
    <recommendedName>
        <fullName evidence="5">Probable membrane transporter protein</fullName>
    </recommendedName>
</protein>
<reference evidence="7" key="1">
    <citation type="journal article" date="2019" name="Int. J. Syst. Evol. Microbiol.">
        <title>The Global Catalogue of Microorganisms (GCM) 10K type strain sequencing project: providing services to taxonomists for standard genome sequencing and annotation.</title>
        <authorList>
            <consortium name="The Broad Institute Genomics Platform"/>
            <consortium name="The Broad Institute Genome Sequencing Center for Infectious Disease"/>
            <person name="Wu L."/>
            <person name="Ma J."/>
        </authorList>
    </citation>
    <scope>NUCLEOTIDE SEQUENCE [LARGE SCALE GENOMIC DNA]</scope>
    <source>
        <strain evidence="7">KCTC 23984</strain>
    </source>
</reference>
<evidence type="ECO:0000256" key="3">
    <source>
        <dbReference type="ARBA" id="ARBA00022989"/>
    </source>
</evidence>
<dbReference type="InterPro" id="IPR051598">
    <property type="entry name" value="TSUP/Inactive_protease-like"/>
</dbReference>
<feature type="transmembrane region" description="Helical" evidence="5">
    <location>
        <begin position="6"/>
        <end position="37"/>
    </location>
</feature>
<organism evidence="6 7">
    <name type="scientific">Pontibacter toksunensis</name>
    <dbReference type="NCBI Taxonomy" id="1332631"/>
    <lineage>
        <taxon>Bacteria</taxon>
        <taxon>Pseudomonadati</taxon>
        <taxon>Bacteroidota</taxon>
        <taxon>Cytophagia</taxon>
        <taxon>Cytophagales</taxon>
        <taxon>Hymenobacteraceae</taxon>
        <taxon>Pontibacter</taxon>
    </lineage>
</organism>
<feature type="transmembrane region" description="Helical" evidence="5">
    <location>
        <begin position="135"/>
        <end position="159"/>
    </location>
</feature>
<dbReference type="RefSeq" id="WP_377481334.1">
    <property type="nucleotide sequence ID" value="NZ_JBHUOX010000002.1"/>
</dbReference>
<feature type="transmembrane region" description="Helical" evidence="5">
    <location>
        <begin position="44"/>
        <end position="63"/>
    </location>
</feature>
<proteinExistence type="inferred from homology"/>
<dbReference type="PANTHER" id="PTHR43701">
    <property type="entry name" value="MEMBRANE TRANSPORTER PROTEIN MJ0441-RELATED"/>
    <property type="match status" value="1"/>
</dbReference>
<evidence type="ECO:0000256" key="2">
    <source>
        <dbReference type="ARBA" id="ARBA00022692"/>
    </source>
</evidence>
<keyword evidence="3 5" id="KW-1133">Transmembrane helix</keyword>